<keyword evidence="4 12" id="KW-0285">Flavoprotein</keyword>
<dbReference type="Gene3D" id="3.20.20.70">
    <property type="entry name" value="Aldolase class I"/>
    <property type="match status" value="1"/>
</dbReference>
<feature type="binding site" evidence="14">
    <location>
        <position position="186"/>
    </location>
    <ligand>
        <name>FMN</name>
        <dbReference type="ChEBI" id="CHEBI:58210"/>
    </ligand>
</feature>
<evidence type="ECO:0000313" key="16">
    <source>
        <dbReference type="EMBL" id="URW78634.1"/>
    </source>
</evidence>
<evidence type="ECO:0000256" key="13">
    <source>
        <dbReference type="PIRSR" id="PIRSR006621-1"/>
    </source>
</evidence>
<comment type="catalytic activity">
    <reaction evidence="11">
        <text>a 5,6-dihydrouridine in tRNA + NAD(+) = a uridine in tRNA + NADH + H(+)</text>
        <dbReference type="Rhea" id="RHEA:54452"/>
        <dbReference type="Rhea" id="RHEA-COMP:13339"/>
        <dbReference type="Rhea" id="RHEA-COMP:13887"/>
        <dbReference type="ChEBI" id="CHEBI:15378"/>
        <dbReference type="ChEBI" id="CHEBI:57540"/>
        <dbReference type="ChEBI" id="CHEBI:57945"/>
        <dbReference type="ChEBI" id="CHEBI:65315"/>
        <dbReference type="ChEBI" id="CHEBI:74443"/>
    </reaction>
</comment>
<evidence type="ECO:0000256" key="9">
    <source>
        <dbReference type="ARBA" id="ARBA00023002"/>
    </source>
</evidence>
<evidence type="ECO:0000256" key="2">
    <source>
        <dbReference type="ARBA" id="ARBA00002790"/>
    </source>
</evidence>
<evidence type="ECO:0000259" key="15">
    <source>
        <dbReference type="Pfam" id="PF01207"/>
    </source>
</evidence>
<sequence length="337" mass="37881">MLSSGNFWKDLKGPLYMLAPMEDVTDTAFRELVMRISTPGLPHILFTEFTSVDGLCHPVGREKVSYRLKVSDSERELLDTLGIKLIAQVWGNDPEKFSSALKYIEEEYSFDAIDINMGCPVKNVVAHGSGSALIDSETQAGEIIAAARESLTLPLSVKTRIGFKYKDTERWISYLLSQPLDAITVHGRIQKQMSEGETDWNEIGRAVGLRNAIAPDIKLIGNGDVSSLEEANEKIAKYGTDGIMFGRGIFRNPWLFYPFNIDIGIKERTEALRLHLDLFKKAWGEGRHFPILKRFFKIYLSDFPGAASFRSAMMDVNSFDEAEYIIESFSMEKIPGS</sequence>
<keyword evidence="9 12" id="KW-0560">Oxidoreductase</keyword>
<dbReference type="InterPro" id="IPR035587">
    <property type="entry name" value="DUS-like_FMN-bd"/>
</dbReference>
<dbReference type="PANTHER" id="PTHR45846:SF1">
    <property type="entry name" value="TRNA-DIHYDROURIDINE(47) SYNTHASE [NAD(P)(+)]-LIKE"/>
    <property type="match status" value="1"/>
</dbReference>
<evidence type="ECO:0000256" key="1">
    <source>
        <dbReference type="ARBA" id="ARBA00001917"/>
    </source>
</evidence>
<dbReference type="PROSITE" id="PS01136">
    <property type="entry name" value="UPF0034"/>
    <property type="match status" value="1"/>
</dbReference>
<dbReference type="InterPro" id="IPR001269">
    <property type="entry name" value="DUS_fam"/>
</dbReference>
<dbReference type="InterPro" id="IPR018517">
    <property type="entry name" value="tRNA_hU_synthase_CS"/>
</dbReference>
<keyword evidence="8" id="KW-0694">RNA-binding</keyword>
<dbReference type="EC" id="1.3.1.-" evidence="12"/>
<dbReference type="InterPro" id="IPR024036">
    <property type="entry name" value="tRNA-dHydroUridine_Synthase_C"/>
</dbReference>
<keyword evidence="14" id="KW-0547">Nucleotide-binding</keyword>
<dbReference type="GO" id="GO:0000049">
    <property type="term" value="F:tRNA binding"/>
    <property type="evidence" value="ECO:0007669"/>
    <property type="project" value="UniProtKB-KW"/>
</dbReference>
<organism evidence="16 17">
    <name type="scientific">Xiashengella succiniciproducens</name>
    <dbReference type="NCBI Taxonomy" id="2949635"/>
    <lineage>
        <taxon>Bacteria</taxon>
        <taxon>Pseudomonadati</taxon>
        <taxon>Bacteroidota</taxon>
        <taxon>Bacteroidia</taxon>
        <taxon>Marinilabiliales</taxon>
        <taxon>Marinilabiliaceae</taxon>
        <taxon>Xiashengella</taxon>
    </lineage>
</organism>
<feature type="domain" description="DUS-like FMN-binding" evidence="15">
    <location>
        <begin position="17"/>
        <end position="323"/>
    </location>
</feature>
<dbReference type="CDD" id="cd02801">
    <property type="entry name" value="DUS_like_FMN"/>
    <property type="match status" value="1"/>
</dbReference>
<dbReference type="PIRSF" id="PIRSF006621">
    <property type="entry name" value="Dus"/>
    <property type="match status" value="1"/>
</dbReference>
<keyword evidence="5 12" id="KW-0288">FMN</keyword>
<dbReference type="PANTHER" id="PTHR45846">
    <property type="entry name" value="TRNA-DIHYDROURIDINE(47) SYNTHASE [NAD(P)(+)]-LIKE"/>
    <property type="match status" value="1"/>
</dbReference>
<dbReference type="AlphaFoldDB" id="A0A9J6ZL99"/>
<evidence type="ECO:0000313" key="17">
    <source>
        <dbReference type="Proteomes" id="UP001056426"/>
    </source>
</evidence>
<comment type="catalytic activity">
    <reaction evidence="10">
        <text>a 5,6-dihydrouridine in tRNA + NADP(+) = a uridine in tRNA + NADPH + H(+)</text>
        <dbReference type="Rhea" id="RHEA:23624"/>
        <dbReference type="Rhea" id="RHEA-COMP:13339"/>
        <dbReference type="Rhea" id="RHEA-COMP:13887"/>
        <dbReference type="ChEBI" id="CHEBI:15378"/>
        <dbReference type="ChEBI" id="CHEBI:57783"/>
        <dbReference type="ChEBI" id="CHEBI:58349"/>
        <dbReference type="ChEBI" id="CHEBI:65315"/>
        <dbReference type="ChEBI" id="CHEBI:74443"/>
    </reaction>
</comment>
<dbReference type="SUPFAM" id="SSF51395">
    <property type="entry name" value="FMN-linked oxidoreductases"/>
    <property type="match status" value="1"/>
</dbReference>
<name>A0A9J6ZL99_9BACT</name>
<evidence type="ECO:0000256" key="11">
    <source>
        <dbReference type="ARBA" id="ARBA00048802"/>
    </source>
</evidence>
<dbReference type="InterPro" id="IPR013785">
    <property type="entry name" value="Aldolase_TIM"/>
</dbReference>
<comment type="function">
    <text evidence="2 12">Catalyzes the synthesis of 5,6-dihydrouridine (D), a modified base found in the D-loop of most tRNAs, via the reduction of the C5-C6 double bond in target uridines.</text>
</comment>
<evidence type="ECO:0000256" key="10">
    <source>
        <dbReference type="ARBA" id="ARBA00048205"/>
    </source>
</evidence>
<keyword evidence="17" id="KW-1185">Reference proteome</keyword>
<accession>A0A9J6ZL99</accession>
<evidence type="ECO:0000256" key="3">
    <source>
        <dbReference type="ARBA" id="ARBA00022555"/>
    </source>
</evidence>
<dbReference type="GO" id="GO:0050660">
    <property type="term" value="F:flavin adenine dinucleotide binding"/>
    <property type="evidence" value="ECO:0007669"/>
    <property type="project" value="InterPro"/>
</dbReference>
<dbReference type="Gene3D" id="1.10.1200.80">
    <property type="entry name" value="Putative flavin oxidoreducatase, domain 2"/>
    <property type="match status" value="1"/>
</dbReference>
<feature type="binding site" evidence="14">
    <location>
        <position position="88"/>
    </location>
    <ligand>
        <name>FMN</name>
        <dbReference type="ChEBI" id="CHEBI:58210"/>
    </ligand>
</feature>
<dbReference type="EMBL" id="CP098400">
    <property type="protein sequence ID" value="URW78634.1"/>
    <property type="molecule type" value="Genomic_DNA"/>
</dbReference>
<feature type="binding site" evidence="14">
    <location>
        <position position="158"/>
    </location>
    <ligand>
        <name>FMN</name>
        <dbReference type="ChEBI" id="CHEBI:58210"/>
    </ligand>
</feature>
<evidence type="ECO:0000256" key="6">
    <source>
        <dbReference type="ARBA" id="ARBA00022694"/>
    </source>
</evidence>
<comment type="similarity">
    <text evidence="12">Belongs to the dus family.</text>
</comment>
<dbReference type="RefSeq" id="WP_250721995.1">
    <property type="nucleotide sequence ID" value="NZ_CP098400.1"/>
</dbReference>
<evidence type="ECO:0000256" key="12">
    <source>
        <dbReference type="PIRNR" id="PIRNR006621"/>
    </source>
</evidence>
<reference evidence="16" key="2">
    <citation type="submission" date="2022-06" db="EMBL/GenBank/DDBJ databases">
        <title>Xiashengella guii gen. nov. sp. nov., a bacterium isolated form anaerobic digestion tank.</title>
        <authorList>
            <person name="Huang H."/>
        </authorList>
    </citation>
    <scope>NUCLEOTIDE SEQUENCE</scope>
    <source>
        <strain evidence="16">Ai-910</strain>
    </source>
</reference>
<protein>
    <recommendedName>
        <fullName evidence="12">tRNA-dihydrouridine synthase</fullName>
        <ecNumber evidence="12">1.3.1.-</ecNumber>
    </recommendedName>
</protein>
<dbReference type="KEGG" id="alkq:M9189_07120"/>
<gene>
    <name evidence="16" type="ORF">M9189_07120</name>
</gene>
<feature type="active site" description="Proton donor" evidence="13">
    <location>
        <position position="119"/>
    </location>
</feature>
<dbReference type="GO" id="GO:0017150">
    <property type="term" value="F:tRNA dihydrouridine synthase activity"/>
    <property type="evidence" value="ECO:0007669"/>
    <property type="project" value="InterPro"/>
</dbReference>
<evidence type="ECO:0000256" key="5">
    <source>
        <dbReference type="ARBA" id="ARBA00022643"/>
    </source>
</evidence>
<evidence type="ECO:0000256" key="7">
    <source>
        <dbReference type="ARBA" id="ARBA00022857"/>
    </source>
</evidence>
<keyword evidence="6 12" id="KW-0819">tRNA processing</keyword>
<evidence type="ECO:0000256" key="8">
    <source>
        <dbReference type="ARBA" id="ARBA00022884"/>
    </source>
</evidence>
<dbReference type="Proteomes" id="UP001056426">
    <property type="component" value="Chromosome"/>
</dbReference>
<evidence type="ECO:0000256" key="4">
    <source>
        <dbReference type="ARBA" id="ARBA00022630"/>
    </source>
</evidence>
<feature type="binding site" evidence="14">
    <location>
        <begin position="246"/>
        <end position="247"/>
    </location>
    <ligand>
        <name>FMN</name>
        <dbReference type="ChEBI" id="CHEBI:58210"/>
    </ligand>
</feature>
<reference evidence="16" key="1">
    <citation type="submission" date="2022-05" db="EMBL/GenBank/DDBJ databases">
        <authorList>
            <person name="Sun X."/>
        </authorList>
    </citation>
    <scope>NUCLEOTIDE SEQUENCE</scope>
    <source>
        <strain evidence="16">Ai-910</strain>
    </source>
</reference>
<dbReference type="Pfam" id="PF01207">
    <property type="entry name" value="Dus"/>
    <property type="match status" value="1"/>
</dbReference>
<comment type="cofactor">
    <cofactor evidence="1 12 14">
        <name>FMN</name>
        <dbReference type="ChEBI" id="CHEBI:58210"/>
    </cofactor>
</comment>
<keyword evidence="7" id="KW-0521">NADP</keyword>
<evidence type="ECO:0000256" key="14">
    <source>
        <dbReference type="PIRSR" id="PIRSR006621-2"/>
    </source>
</evidence>
<keyword evidence="3" id="KW-0820">tRNA-binding</keyword>
<proteinExistence type="inferred from homology"/>